<dbReference type="eggNOG" id="KOG2382">
    <property type="taxonomic scope" value="Eukaryota"/>
</dbReference>
<dbReference type="InterPro" id="IPR029058">
    <property type="entry name" value="AB_hydrolase_fold"/>
</dbReference>
<comment type="similarity">
    <text evidence="1">Belongs to the AB hydrolase superfamily.</text>
</comment>
<evidence type="ECO:0000313" key="4">
    <source>
        <dbReference type="EMBL" id="EKX55465.1"/>
    </source>
</evidence>
<name>L1K4S3_GUITC</name>
<dbReference type="Gene3D" id="3.40.50.1820">
    <property type="entry name" value="alpha/beta hydrolase"/>
    <property type="match status" value="1"/>
</dbReference>
<evidence type="ECO:0000313" key="6">
    <source>
        <dbReference type="Proteomes" id="UP000011087"/>
    </source>
</evidence>
<dbReference type="InterPro" id="IPR000639">
    <property type="entry name" value="Epox_hydrolase-like"/>
</dbReference>
<dbReference type="EMBL" id="JH992965">
    <property type="protein sequence ID" value="EKX55465.1"/>
    <property type="molecule type" value="Genomic_DNA"/>
</dbReference>
<keyword evidence="6" id="KW-1185">Reference proteome</keyword>
<reference evidence="4 6" key="1">
    <citation type="journal article" date="2012" name="Nature">
        <title>Algal genomes reveal evolutionary mosaicism and the fate of nucleomorphs.</title>
        <authorList>
            <consortium name="DOE Joint Genome Institute"/>
            <person name="Curtis B.A."/>
            <person name="Tanifuji G."/>
            <person name="Burki F."/>
            <person name="Gruber A."/>
            <person name="Irimia M."/>
            <person name="Maruyama S."/>
            <person name="Arias M.C."/>
            <person name="Ball S.G."/>
            <person name="Gile G.H."/>
            <person name="Hirakawa Y."/>
            <person name="Hopkins J.F."/>
            <person name="Kuo A."/>
            <person name="Rensing S.A."/>
            <person name="Schmutz J."/>
            <person name="Symeonidi A."/>
            <person name="Elias M."/>
            <person name="Eveleigh R.J."/>
            <person name="Herman E.K."/>
            <person name="Klute M.J."/>
            <person name="Nakayama T."/>
            <person name="Obornik M."/>
            <person name="Reyes-Prieto A."/>
            <person name="Armbrust E.V."/>
            <person name="Aves S.J."/>
            <person name="Beiko R.G."/>
            <person name="Coutinho P."/>
            <person name="Dacks J.B."/>
            <person name="Durnford D.G."/>
            <person name="Fast N.M."/>
            <person name="Green B.R."/>
            <person name="Grisdale C.J."/>
            <person name="Hempel F."/>
            <person name="Henrissat B."/>
            <person name="Hoppner M.P."/>
            <person name="Ishida K."/>
            <person name="Kim E."/>
            <person name="Koreny L."/>
            <person name="Kroth P.G."/>
            <person name="Liu Y."/>
            <person name="Malik S.B."/>
            <person name="Maier U.G."/>
            <person name="McRose D."/>
            <person name="Mock T."/>
            <person name="Neilson J.A."/>
            <person name="Onodera N.T."/>
            <person name="Poole A.M."/>
            <person name="Pritham E.J."/>
            <person name="Richards T.A."/>
            <person name="Rocap G."/>
            <person name="Roy S.W."/>
            <person name="Sarai C."/>
            <person name="Schaack S."/>
            <person name="Shirato S."/>
            <person name="Slamovits C.H."/>
            <person name="Spencer D.F."/>
            <person name="Suzuki S."/>
            <person name="Worden A.Z."/>
            <person name="Zauner S."/>
            <person name="Barry K."/>
            <person name="Bell C."/>
            <person name="Bharti A.K."/>
            <person name="Crow J.A."/>
            <person name="Grimwood J."/>
            <person name="Kramer R."/>
            <person name="Lindquist E."/>
            <person name="Lucas S."/>
            <person name="Salamov A."/>
            <person name="McFadden G.I."/>
            <person name="Lane C.E."/>
            <person name="Keeling P.J."/>
            <person name="Gray M.W."/>
            <person name="Grigoriev I.V."/>
            <person name="Archibald J.M."/>
        </authorList>
    </citation>
    <scope>NUCLEOTIDE SEQUENCE</scope>
    <source>
        <strain evidence="4 6">CCMP2712</strain>
    </source>
</reference>
<organism evidence="4">
    <name type="scientific">Guillardia theta (strain CCMP2712)</name>
    <name type="common">Cryptophyte</name>
    <dbReference type="NCBI Taxonomy" id="905079"/>
    <lineage>
        <taxon>Eukaryota</taxon>
        <taxon>Cryptophyceae</taxon>
        <taxon>Pyrenomonadales</taxon>
        <taxon>Geminigeraceae</taxon>
        <taxon>Guillardia</taxon>
    </lineage>
</organism>
<dbReference type="PANTHER" id="PTHR46118">
    <property type="entry name" value="PROTEIN ABHD11"/>
    <property type="match status" value="1"/>
</dbReference>
<proteinExistence type="inferred from homology"/>
<evidence type="ECO:0000259" key="3">
    <source>
        <dbReference type="Pfam" id="PF00561"/>
    </source>
</evidence>
<dbReference type="RefSeq" id="XP_005842445.1">
    <property type="nucleotide sequence ID" value="XM_005842388.1"/>
</dbReference>
<dbReference type="PRINTS" id="PR00412">
    <property type="entry name" value="EPOXHYDRLASE"/>
</dbReference>
<dbReference type="OMA" id="LITMHGL"/>
<reference evidence="6" key="2">
    <citation type="submission" date="2012-11" db="EMBL/GenBank/DDBJ databases">
        <authorList>
            <person name="Kuo A."/>
            <person name="Curtis B.A."/>
            <person name="Tanifuji G."/>
            <person name="Burki F."/>
            <person name="Gruber A."/>
            <person name="Irimia M."/>
            <person name="Maruyama S."/>
            <person name="Arias M.C."/>
            <person name="Ball S.G."/>
            <person name="Gile G.H."/>
            <person name="Hirakawa Y."/>
            <person name="Hopkins J.F."/>
            <person name="Rensing S.A."/>
            <person name="Schmutz J."/>
            <person name="Symeonidi A."/>
            <person name="Elias M."/>
            <person name="Eveleigh R.J."/>
            <person name="Herman E.K."/>
            <person name="Klute M.J."/>
            <person name="Nakayama T."/>
            <person name="Obornik M."/>
            <person name="Reyes-Prieto A."/>
            <person name="Armbrust E.V."/>
            <person name="Aves S.J."/>
            <person name="Beiko R.G."/>
            <person name="Coutinho P."/>
            <person name="Dacks J.B."/>
            <person name="Durnford D.G."/>
            <person name="Fast N.M."/>
            <person name="Green B.R."/>
            <person name="Grisdale C."/>
            <person name="Hempe F."/>
            <person name="Henrissat B."/>
            <person name="Hoppner M.P."/>
            <person name="Ishida K.-I."/>
            <person name="Kim E."/>
            <person name="Koreny L."/>
            <person name="Kroth P.G."/>
            <person name="Liu Y."/>
            <person name="Malik S.-B."/>
            <person name="Maier U.G."/>
            <person name="McRose D."/>
            <person name="Mock T."/>
            <person name="Neilson J.A."/>
            <person name="Onodera N.T."/>
            <person name="Poole A.M."/>
            <person name="Pritham E.J."/>
            <person name="Richards T.A."/>
            <person name="Rocap G."/>
            <person name="Roy S.W."/>
            <person name="Sarai C."/>
            <person name="Schaack S."/>
            <person name="Shirato S."/>
            <person name="Slamovits C.H."/>
            <person name="Spencer D.F."/>
            <person name="Suzuki S."/>
            <person name="Worden A.Z."/>
            <person name="Zauner S."/>
            <person name="Barry K."/>
            <person name="Bell C."/>
            <person name="Bharti A.K."/>
            <person name="Crow J.A."/>
            <person name="Grimwood J."/>
            <person name="Kramer R."/>
            <person name="Lindquist E."/>
            <person name="Lucas S."/>
            <person name="Salamov A."/>
            <person name="McFadden G.I."/>
            <person name="Lane C.E."/>
            <person name="Keeling P.J."/>
            <person name="Gray M.W."/>
            <person name="Grigoriev I.V."/>
            <person name="Archibald J.M."/>
        </authorList>
    </citation>
    <scope>NUCLEOTIDE SEQUENCE</scope>
    <source>
        <strain evidence="6">CCMP2712</strain>
    </source>
</reference>
<evidence type="ECO:0000313" key="5">
    <source>
        <dbReference type="EnsemblProtists" id="EKX55465"/>
    </source>
</evidence>
<dbReference type="PANTHER" id="PTHR46118:SF4">
    <property type="entry name" value="PROTEIN ABHD11"/>
    <property type="match status" value="1"/>
</dbReference>
<dbReference type="PRINTS" id="PR00111">
    <property type="entry name" value="ABHYDROLASE"/>
</dbReference>
<dbReference type="Pfam" id="PF00561">
    <property type="entry name" value="Abhydrolase_1"/>
    <property type="match status" value="1"/>
</dbReference>
<dbReference type="PaxDb" id="55529-EKX55465"/>
<protein>
    <recommendedName>
        <fullName evidence="3">AB hydrolase-1 domain-containing protein</fullName>
    </recommendedName>
</protein>
<dbReference type="Proteomes" id="UP000011087">
    <property type="component" value="Unassembled WGS sequence"/>
</dbReference>
<gene>
    <name evidence="4" type="ORF">GUITHDRAFT_99242</name>
</gene>
<dbReference type="HOGENOM" id="CLU_020336_53_2_1"/>
<dbReference type="AlphaFoldDB" id="L1K4S3"/>
<evidence type="ECO:0000256" key="2">
    <source>
        <dbReference type="ARBA" id="ARBA00022801"/>
    </source>
</evidence>
<dbReference type="SUPFAM" id="SSF53474">
    <property type="entry name" value="alpha/beta-Hydrolases"/>
    <property type="match status" value="1"/>
</dbReference>
<reference evidence="5" key="3">
    <citation type="submission" date="2015-06" db="UniProtKB">
        <authorList>
            <consortium name="EnsemblProtists"/>
        </authorList>
    </citation>
    <scope>IDENTIFICATION</scope>
</reference>
<dbReference type="GO" id="GO:0016787">
    <property type="term" value="F:hydrolase activity"/>
    <property type="evidence" value="ECO:0007669"/>
    <property type="project" value="UniProtKB-KW"/>
</dbReference>
<dbReference type="OrthoDB" id="8119704at2759"/>
<dbReference type="EnsemblProtists" id="EKX55465">
    <property type="protein sequence ID" value="EKX55465"/>
    <property type="gene ID" value="GUITHDRAFT_99242"/>
</dbReference>
<dbReference type="KEGG" id="gtt:GUITHDRAFT_99242"/>
<accession>L1K4S3</accession>
<feature type="domain" description="AB hydrolase-1" evidence="3">
    <location>
        <begin position="4"/>
        <end position="191"/>
    </location>
</feature>
<dbReference type="InterPro" id="IPR000073">
    <property type="entry name" value="AB_hydrolase_1"/>
</dbReference>
<sequence length="212" mass="23990">MLYDEMCEDVLGFANGLGAEKLSLIGHSMGGKVAMNMALKYPDKLASLVVVDIAPVEYSSSSMHLSILDAMANLDLNSITSVAQARDLLSKEIPDQETREFILTNLTQVQETKKFKWKVNVQSIREGVKNGELKKFNVDSNLTYDGPTLFVRGGRSKYVQDVHFDTIRRFFPNSRVETVENAGHWIHHESPEELNRILNDWFQEIAPQEKTT</sequence>
<dbReference type="GeneID" id="17312175"/>
<dbReference type="STRING" id="905079.L1K4S3"/>
<keyword evidence="2" id="KW-0378">Hydrolase</keyword>
<evidence type="ECO:0000256" key="1">
    <source>
        <dbReference type="ARBA" id="ARBA00008645"/>
    </source>
</evidence>